<keyword evidence="1" id="KW-0175">Coiled coil</keyword>
<reference evidence="3" key="1">
    <citation type="journal article" date="2024" name="IScience">
        <title>Strigolactones Initiate the Formation of Haustorium-like Structures in Castilleja.</title>
        <authorList>
            <person name="Buerger M."/>
            <person name="Peterson D."/>
            <person name="Chory J."/>
        </authorList>
    </citation>
    <scope>NUCLEOTIDE SEQUENCE [LARGE SCALE GENOMIC DNA]</scope>
</reference>
<dbReference type="AlphaFoldDB" id="A0ABD3CPR0"/>
<name>A0ABD3CPR0_9LAMI</name>
<sequence length="184" mass="20456">MVAMYGSNDENVERSRYECLVGNKGIIAVGQNCKFLTDLSLRFCDRIGDEALISIGRGCSLTASECKWMPPNRGCWNNSHCSGLLSTQLLGLYEQAEVVERELEQMTGQIKSIVNALNANQCGELEASDGITPLDVVVRILNYQLNSLMWVDEKAEEFSSRIQKLATQGSVAQREQTGLKFRLN</sequence>
<dbReference type="Proteomes" id="UP001632038">
    <property type="component" value="Unassembled WGS sequence"/>
</dbReference>
<dbReference type="PANTHER" id="PTHR12084">
    <property type="entry name" value="NUCLEAR PORE GLYCOPROTEIN P62-RELATED"/>
    <property type="match status" value="1"/>
</dbReference>
<dbReference type="InterPro" id="IPR032675">
    <property type="entry name" value="LRR_dom_sf"/>
</dbReference>
<organism evidence="2 3">
    <name type="scientific">Castilleja foliolosa</name>
    <dbReference type="NCBI Taxonomy" id="1961234"/>
    <lineage>
        <taxon>Eukaryota</taxon>
        <taxon>Viridiplantae</taxon>
        <taxon>Streptophyta</taxon>
        <taxon>Embryophyta</taxon>
        <taxon>Tracheophyta</taxon>
        <taxon>Spermatophyta</taxon>
        <taxon>Magnoliopsida</taxon>
        <taxon>eudicotyledons</taxon>
        <taxon>Gunneridae</taxon>
        <taxon>Pentapetalae</taxon>
        <taxon>asterids</taxon>
        <taxon>lamiids</taxon>
        <taxon>Lamiales</taxon>
        <taxon>Orobanchaceae</taxon>
        <taxon>Pedicularideae</taxon>
        <taxon>Castillejinae</taxon>
        <taxon>Castilleja</taxon>
    </lineage>
</organism>
<keyword evidence="3" id="KW-1185">Reference proteome</keyword>
<comment type="caution">
    <text evidence="2">The sequence shown here is derived from an EMBL/GenBank/DDBJ whole genome shotgun (WGS) entry which is preliminary data.</text>
</comment>
<dbReference type="InterPro" id="IPR006553">
    <property type="entry name" value="Leu-rich_rpt_Cys-con_subtyp"/>
</dbReference>
<dbReference type="Gene3D" id="3.80.10.10">
    <property type="entry name" value="Ribonuclease Inhibitor"/>
    <property type="match status" value="1"/>
</dbReference>
<evidence type="ECO:0000313" key="2">
    <source>
        <dbReference type="EMBL" id="KAL3631224.1"/>
    </source>
</evidence>
<evidence type="ECO:0000256" key="1">
    <source>
        <dbReference type="SAM" id="Coils"/>
    </source>
</evidence>
<dbReference type="EMBL" id="JAVIJP010000032">
    <property type="protein sequence ID" value="KAL3631224.1"/>
    <property type="molecule type" value="Genomic_DNA"/>
</dbReference>
<evidence type="ECO:0000313" key="3">
    <source>
        <dbReference type="Proteomes" id="UP001632038"/>
    </source>
</evidence>
<gene>
    <name evidence="2" type="ORF">CASFOL_024208</name>
</gene>
<dbReference type="InterPro" id="IPR026010">
    <property type="entry name" value="NSP1/NUP62"/>
</dbReference>
<proteinExistence type="predicted"/>
<protein>
    <submittedName>
        <fullName evidence="2">Uncharacterized protein</fullName>
    </submittedName>
</protein>
<feature type="coiled-coil region" evidence="1">
    <location>
        <begin position="89"/>
        <end position="116"/>
    </location>
</feature>
<dbReference type="PANTHER" id="PTHR12084:SF0">
    <property type="entry name" value="NUCLEAR PORE GLYCOPROTEIN P62"/>
    <property type="match status" value="1"/>
</dbReference>
<accession>A0ABD3CPR0</accession>
<dbReference type="SMART" id="SM00367">
    <property type="entry name" value="LRR_CC"/>
    <property type="match status" value="1"/>
</dbReference>